<dbReference type="SUPFAM" id="SSF101898">
    <property type="entry name" value="NHL repeat"/>
    <property type="match status" value="1"/>
</dbReference>
<keyword evidence="1" id="KW-0479">Metal-binding</keyword>
<dbReference type="SUPFAM" id="SSF58113">
    <property type="entry name" value="Apolipoprotein A-I"/>
    <property type="match status" value="1"/>
</dbReference>
<protein>
    <recommendedName>
        <fullName evidence="7">B box-type domain-containing protein</fullName>
    </recommendedName>
</protein>
<dbReference type="CDD" id="cd19776">
    <property type="entry name" value="Bbox2_TRIM25_C-IV"/>
    <property type="match status" value="1"/>
</dbReference>
<dbReference type="Proteomes" id="UP000507470">
    <property type="component" value="Unassembled WGS sequence"/>
</dbReference>
<dbReference type="Gene3D" id="2.120.10.30">
    <property type="entry name" value="TolB, C-terminal domain"/>
    <property type="match status" value="1"/>
</dbReference>
<dbReference type="InterPro" id="IPR003323">
    <property type="entry name" value="OTU_dom"/>
</dbReference>
<keyword evidence="2" id="KW-0175">Coiled coil</keyword>
<dbReference type="InterPro" id="IPR047153">
    <property type="entry name" value="TRIM45/56/19-like"/>
</dbReference>
<dbReference type="Pfam" id="PF22586">
    <property type="entry name" value="ANCHR-like_BBOX"/>
    <property type="match status" value="1"/>
</dbReference>
<dbReference type="Gene3D" id="3.30.160.60">
    <property type="entry name" value="Classic Zinc Finger"/>
    <property type="match status" value="1"/>
</dbReference>
<dbReference type="CDD" id="cd19757">
    <property type="entry name" value="Bbox1"/>
    <property type="match status" value="1"/>
</dbReference>
<dbReference type="Gene3D" id="1.20.120.20">
    <property type="entry name" value="Apolipoprotein"/>
    <property type="match status" value="1"/>
</dbReference>
<feature type="domain" description="B box-type" evidence="3">
    <location>
        <begin position="11"/>
        <end position="54"/>
    </location>
</feature>
<accession>A0A6J8AWJ4</accession>
<feature type="domain" description="OTU" evidence="4">
    <location>
        <begin position="439"/>
        <end position="549"/>
    </location>
</feature>
<evidence type="ECO:0000259" key="3">
    <source>
        <dbReference type="PROSITE" id="PS50119"/>
    </source>
</evidence>
<feature type="coiled-coil region" evidence="2">
    <location>
        <begin position="144"/>
        <end position="182"/>
    </location>
</feature>
<dbReference type="PANTHER" id="PTHR25462:SF296">
    <property type="entry name" value="MEIOTIC P26, ISOFORM F"/>
    <property type="match status" value="1"/>
</dbReference>
<evidence type="ECO:0008006" key="7">
    <source>
        <dbReference type="Google" id="ProtNLM"/>
    </source>
</evidence>
<dbReference type="PROSITE" id="PS50802">
    <property type="entry name" value="OTU"/>
    <property type="match status" value="1"/>
</dbReference>
<evidence type="ECO:0000313" key="5">
    <source>
        <dbReference type="EMBL" id="CAC5373379.1"/>
    </source>
</evidence>
<dbReference type="EMBL" id="CACVKT020001887">
    <property type="protein sequence ID" value="CAC5373379.1"/>
    <property type="molecule type" value="Genomic_DNA"/>
</dbReference>
<keyword evidence="1" id="KW-0863">Zinc-finger</keyword>
<proteinExistence type="predicted"/>
<keyword evidence="1" id="KW-0862">Zinc</keyword>
<dbReference type="InterPro" id="IPR000315">
    <property type="entry name" value="Znf_B-box"/>
</dbReference>
<organism evidence="5 6">
    <name type="scientific">Mytilus coruscus</name>
    <name type="common">Sea mussel</name>
    <dbReference type="NCBI Taxonomy" id="42192"/>
    <lineage>
        <taxon>Eukaryota</taxon>
        <taxon>Metazoa</taxon>
        <taxon>Spiralia</taxon>
        <taxon>Lophotrochozoa</taxon>
        <taxon>Mollusca</taxon>
        <taxon>Bivalvia</taxon>
        <taxon>Autobranchia</taxon>
        <taxon>Pteriomorphia</taxon>
        <taxon>Mytilida</taxon>
        <taxon>Mytiloidea</taxon>
        <taxon>Mytilidae</taxon>
        <taxon>Mytilinae</taxon>
        <taxon>Mytilus</taxon>
    </lineage>
</organism>
<evidence type="ECO:0000313" key="6">
    <source>
        <dbReference type="Proteomes" id="UP000507470"/>
    </source>
</evidence>
<evidence type="ECO:0000256" key="1">
    <source>
        <dbReference type="PROSITE-ProRule" id="PRU00024"/>
    </source>
</evidence>
<keyword evidence="6" id="KW-1185">Reference proteome</keyword>
<dbReference type="InterPro" id="IPR011042">
    <property type="entry name" value="6-blade_b-propeller_TolB-like"/>
</dbReference>
<name>A0A6J8AWJ4_MYTCO</name>
<dbReference type="OrthoDB" id="6270329at2759"/>
<evidence type="ECO:0000256" key="2">
    <source>
        <dbReference type="SAM" id="Coils"/>
    </source>
</evidence>
<dbReference type="GO" id="GO:0008270">
    <property type="term" value="F:zinc ion binding"/>
    <property type="evidence" value="ECO:0007669"/>
    <property type="project" value="UniProtKB-KW"/>
</dbReference>
<dbReference type="SUPFAM" id="SSF57845">
    <property type="entry name" value="B-box zinc-binding domain"/>
    <property type="match status" value="1"/>
</dbReference>
<dbReference type="PANTHER" id="PTHR25462">
    <property type="entry name" value="BONUS, ISOFORM C-RELATED"/>
    <property type="match status" value="1"/>
</dbReference>
<dbReference type="PROSITE" id="PS50119">
    <property type="entry name" value="ZF_BBOX"/>
    <property type="match status" value="1"/>
</dbReference>
<evidence type="ECO:0000259" key="4">
    <source>
        <dbReference type="PROSITE" id="PS50802"/>
    </source>
</evidence>
<dbReference type="AlphaFoldDB" id="A0A6J8AWJ4"/>
<gene>
    <name evidence="5" type="ORF">MCOR_11178</name>
</gene>
<sequence length="565" mass="63798">MASASGTFCGVCETQHVVREATFWCSECDEGLCSSCDKHHRASKASRNHEVISVNNYQQIPHTIANINQYCSDHEKTYQLYCSQHEKLCCPLCITTNHKTCDLLAIDEIVKTSKTSALFDIMEQSLKDMKSNMKKIVEDRKQNLGKIQQQRKRFQTDIKEIREKINKHLDKLEQEIQQDIQATTQKVQSQIEILLSKVSDHGKSLDELQKNIFATKSFATDLQTFFGGKMFEAEIQKEEKFMQSLIEDGSLHQINLKCGIYDKMSDILSMTKIGEISAITDLQTIILTMDRDKQAQKIVPMILKTINDIKPTLRGAFDIPPGKKQVLVTGCTIMPTGKIVIVDHANNRLVIHNETGLIYCEISVSGCPIDVTYIDENTVAVTHNEKPYHIEIINVANKKIVKKIKTSNSCYGITNEKGRLLYFENHGGIHTAEVTGNSIVTTVVQFDGNCYYNYVTTLKDKIYHSNRQTGTVTCYTITGQKVWEYKDGSILIGIYGITVDNDSNVYVASFVNNSIVVVSPDGQHARRLLGNENGIERPYGIHFDQGKNILLLTNSVGKAFFYYIK</sequence>
<reference evidence="5 6" key="1">
    <citation type="submission" date="2020-06" db="EMBL/GenBank/DDBJ databases">
        <authorList>
            <person name="Li R."/>
            <person name="Bekaert M."/>
        </authorList>
    </citation>
    <scope>NUCLEOTIDE SEQUENCE [LARGE SCALE GENOMIC DNA]</scope>
    <source>
        <strain evidence="6">wild</strain>
    </source>
</reference>